<comment type="caution">
    <text evidence="1">The sequence shown here is derived from an EMBL/GenBank/DDBJ whole genome shotgun (WGS) entry which is preliminary data.</text>
</comment>
<keyword evidence="2" id="KW-1185">Reference proteome</keyword>
<sequence length="91" mass="9847">MGTVSSSGNENLAGRRRGSGSCYLCVSAAFASSAYYMESAGVRAGVRISRDVKKHQIYAYLQTVCSRLKNLVSPSSPVDALFTAFTDMRRI</sequence>
<name>A0A4C1UFF7_EUMVA</name>
<dbReference type="AlphaFoldDB" id="A0A4C1UFF7"/>
<protein>
    <submittedName>
        <fullName evidence="1">Uncharacterized protein</fullName>
    </submittedName>
</protein>
<evidence type="ECO:0000313" key="1">
    <source>
        <dbReference type="EMBL" id="GBP25138.1"/>
    </source>
</evidence>
<dbReference type="EMBL" id="BGZK01000169">
    <property type="protein sequence ID" value="GBP25138.1"/>
    <property type="molecule type" value="Genomic_DNA"/>
</dbReference>
<accession>A0A4C1UFF7</accession>
<proteinExistence type="predicted"/>
<organism evidence="1 2">
    <name type="scientific">Eumeta variegata</name>
    <name type="common">Bagworm moth</name>
    <name type="synonym">Eumeta japonica</name>
    <dbReference type="NCBI Taxonomy" id="151549"/>
    <lineage>
        <taxon>Eukaryota</taxon>
        <taxon>Metazoa</taxon>
        <taxon>Ecdysozoa</taxon>
        <taxon>Arthropoda</taxon>
        <taxon>Hexapoda</taxon>
        <taxon>Insecta</taxon>
        <taxon>Pterygota</taxon>
        <taxon>Neoptera</taxon>
        <taxon>Endopterygota</taxon>
        <taxon>Lepidoptera</taxon>
        <taxon>Glossata</taxon>
        <taxon>Ditrysia</taxon>
        <taxon>Tineoidea</taxon>
        <taxon>Psychidae</taxon>
        <taxon>Oiketicinae</taxon>
        <taxon>Eumeta</taxon>
    </lineage>
</organism>
<dbReference type="Proteomes" id="UP000299102">
    <property type="component" value="Unassembled WGS sequence"/>
</dbReference>
<evidence type="ECO:0000313" key="2">
    <source>
        <dbReference type="Proteomes" id="UP000299102"/>
    </source>
</evidence>
<gene>
    <name evidence="1" type="ORF">EVAR_19620_1</name>
</gene>
<reference evidence="1 2" key="1">
    <citation type="journal article" date="2019" name="Commun. Biol.">
        <title>The bagworm genome reveals a unique fibroin gene that provides high tensile strength.</title>
        <authorList>
            <person name="Kono N."/>
            <person name="Nakamura H."/>
            <person name="Ohtoshi R."/>
            <person name="Tomita M."/>
            <person name="Numata K."/>
            <person name="Arakawa K."/>
        </authorList>
    </citation>
    <scope>NUCLEOTIDE SEQUENCE [LARGE SCALE GENOMIC DNA]</scope>
</reference>